<name>A0AA38GTN4_TAXCH</name>
<gene>
    <name evidence="1" type="ORF">KI387_007788</name>
</gene>
<dbReference type="PANTHER" id="PTHR10811">
    <property type="entry name" value="FRINGE-RELATED"/>
    <property type="match status" value="1"/>
</dbReference>
<evidence type="ECO:0000313" key="1">
    <source>
        <dbReference type="EMBL" id="KAH9327610.1"/>
    </source>
</evidence>
<dbReference type="Pfam" id="PF04646">
    <property type="entry name" value="DUF604"/>
    <property type="match status" value="1"/>
</dbReference>
<feature type="non-terminal residue" evidence="1">
    <location>
        <position position="182"/>
    </location>
</feature>
<dbReference type="Proteomes" id="UP000824469">
    <property type="component" value="Unassembled WGS sequence"/>
</dbReference>
<reference evidence="1 2" key="1">
    <citation type="journal article" date="2021" name="Nat. Plants">
        <title>The Taxus genome provides insights into paclitaxel biosynthesis.</title>
        <authorList>
            <person name="Xiong X."/>
            <person name="Gou J."/>
            <person name="Liao Q."/>
            <person name="Li Y."/>
            <person name="Zhou Q."/>
            <person name="Bi G."/>
            <person name="Li C."/>
            <person name="Du R."/>
            <person name="Wang X."/>
            <person name="Sun T."/>
            <person name="Guo L."/>
            <person name="Liang H."/>
            <person name="Lu P."/>
            <person name="Wu Y."/>
            <person name="Zhang Z."/>
            <person name="Ro D.K."/>
            <person name="Shang Y."/>
            <person name="Huang S."/>
            <person name="Yan J."/>
        </authorList>
    </citation>
    <scope>NUCLEOTIDE SEQUENCE [LARGE SCALE GENOMIC DNA]</scope>
    <source>
        <strain evidence="1">Ta-2019</strain>
    </source>
</reference>
<protein>
    <recommendedName>
        <fullName evidence="3">Fringe</fullName>
    </recommendedName>
</protein>
<proteinExistence type="predicted"/>
<sequence>YDVYGNLFGLLAAHPVRPLVTLHHLDVVEPIFPNLTKVNALQHLFKPIELDSAGILQQSICYDGNKKWSISVSWGYAVQIFRSIFSPRELEMPSRTFLNWYRRADFTAYSFNTRPVTRHPCQKPFVFYMKNVEYAGSDRSIIISNYTRPETTSPQCRWKMASPETIDWIKVVKKPDTFLANQ</sequence>
<accession>A0AA38GTN4</accession>
<evidence type="ECO:0008006" key="3">
    <source>
        <dbReference type="Google" id="ProtNLM"/>
    </source>
</evidence>
<keyword evidence="2" id="KW-1185">Reference proteome</keyword>
<evidence type="ECO:0000313" key="2">
    <source>
        <dbReference type="Proteomes" id="UP000824469"/>
    </source>
</evidence>
<organism evidence="1 2">
    <name type="scientific">Taxus chinensis</name>
    <name type="common">Chinese yew</name>
    <name type="synonym">Taxus wallichiana var. chinensis</name>
    <dbReference type="NCBI Taxonomy" id="29808"/>
    <lineage>
        <taxon>Eukaryota</taxon>
        <taxon>Viridiplantae</taxon>
        <taxon>Streptophyta</taxon>
        <taxon>Embryophyta</taxon>
        <taxon>Tracheophyta</taxon>
        <taxon>Spermatophyta</taxon>
        <taxon>Pinopsida</taxon>
        <taxon>Pinidae</taxon>
        <taxon>Conifers II</taxon>
        <taxon>Cupressales</taxon>
        <taxon>Taxaceae</taxon>
        <taxon>Taxus</taxon>
    </lineage>
</organism>
<dbReference type="InterPro" id="IPR006740">
    <property type="entry name" value="DUF604"/>
</dbReference>
<comment type="caution">
    <text evidence="1">The sequence shown here is derived from an EMBL/GenBank/DDBJ whole genome shotgun (WGS) entry which is preliminary data.</text>
</comment>
<feature type="non-terminal residue" evidence="1">
    <location>
        <position position="1"/>
    </location>
</feature>
<dbReference type="OMA" id="ESHYEKE"/>
<dbReference type="EMBL" id="JAHRHJ020000002">
    <property type="protein sequence ID" value="KAH9327610.1"/>
    <property type="molecule type" value="Genomic_DNA"/>
</dbReference>
<dbReference type="AlphaFoldDB" id="A0AA38GTN4"/>